<keyword evidence="1 2" id="KW-0663">Pyridoxal phosphate</keyword>
<dbReference type="GO" id="GO:0030170">
    <property type="term" value="F:pyridoxal phosphate binding"/>
    <property type="evidence" value="ECO:0007669"/>
    <property type="project" value="UniProtKB-UniRule"/>
</dbReference>
<dbReference type="AlphaFoldDB" id="A0A0G2G382"/>
<dbReference type="PROSITE" id="PS01211">
    <property type="entry name" value="UPF0001"/>
    <property type="match status" value="1"/>
</dbReference>
<dbReference type="Proteomes" id="UP000053317">
    <property type="component" value="Unassembled WGS sequence"/>
</dbReference>
<proteinExistence type="inferred from homology"/>
<evidence type="ECO:0000256" key="2">
    <source>
        <dbReference type="HAMAP-Rule" id="MF_03225"/>
    </source>
</evidence>
<protein>
    <recommendedName>
        <fullName evidence="2">Pyridoxal phosphate homeostasis protein</fullName>
        <shortName evidence="2">PLP homeostasis protein</shortName>
    </recommendedName>
</protein>
<evidence type="ECO:0000256" key="1">
    <source>
        <dbReference type="ARBA" id="ARBA00022898"/>
    </source>
</evidence>
<feature type="domain" description="Alanine racemase N-terminal" evidence="4">
    <location>
        <begin position="93"/>
        <end position="300"/>
    </location>
</feature>
<dbReference type="HAMAP" id="MF_02087">
    <property type="entry name" value="PLP_homeostasis"/>
    <property type="match status" value="1"/>
</dbReference>
<organism evidence="5 6">
    <name type="scientific">Phaeomoniella chlamydospora</name>
    <name type="common">Phaeoacremonium chlamydosporum</name>
    <dbReference type="NCBI Taxonomy" id="158046"/>
    <lineage>
        <taxon>Eukaryota</taxon>
        <taxon>Fungi</taxon>
        <taxon>Dikarya</taxon>
        <taxon>Ascomycota</taxon>
        <taxon>Pezizomycotina</taxon>
        <taxon>Eurotiomycetes</taxon>
        <taxon>Chaetothyriomycetidae</taxon>
        <taxon>Phaeomoniellales</taxon>
        <taxon>Phaeomoniellaceae</taxon>
        <taxon>Phaeomoniella</taxon>
    </lineage>
</organism>
<dbReference type="Pfam" id="PF01168">
    <property type="entry name" value="Ala_racemase_N"/>
    <property type="match status" value="1"/>
</dbReference>
<reference evidence="5 6" key="1">
    <citation type="submission" date="2015-05" db="EMBL/GenBank/DDBJ databases">
        <title>Distinctive expansion of gene families associated with plant cell wall degradation and secondary metabolism in the genomes of grapevine trunk pathogens.</title>
        <authorList>
            <person name="Lawrence D.P."/>
            <person name="Travadon R."/>
            <person name="Rolshausen P.E."/>
            <person name="Baumgartner K."/>
        </authorList>
    </citation>
    <scope>NUCLEOTIDE SEQUENCE [LARGE SCALE GENOMIC DNA]</scope>
    <source>
        <strain evidence="5">UCRPC4</strain>
    </source>
</reference>
<dbReference type="Gene3D" id="3.20.20.10">
    <property type="entry name" value="Alanine racemase"/>
    <property type="match status" value="1"/>
</dbReference>
<name>A0A0G2G382_PHACM</name>
<reference evidence="5 6" key="2">
    <citation type="submission" date="2015-05" db="EMBL/GenBank/DDBJ databases">
        <authorList>
            <person name="Morales-Cruz A."/>
            <person name="Amrine K.C."/>
            <person name="Cantu D."/>
        </authorList>
    </citation>
    <scope>NUCLEOTIDE SEQUENCE [LARGE SCALE GENOMIC DNA]</scope>
    <source>
        <strain evidence="5">UCRPC4</strain>
    </source>
</reference>
<dbReference type="NCBIfam" id="TIGR00044">
    <property type="entry name" value="YggS family pyridoxal phosphate-dependent enzyme"/>
    <property type="match status" value="1"/>
</dbReference>
<dbReference type="EMBL" id="LCWF01000127">
    <property type="protein sequence ID" value="KKY18318.1"/>
    <property type="molecule type" value="Genomic_DNA"/>
</dbReference>
<evidence type="ECO:0000259" key="4">
    <source>
        <dbReference type="Pfam" id="PF01168"/>
    </source>
</evidence>
<gene>
    <name evidence="5" type="ORF">UCRPC4_g05029</name>
</gene>
<comment type="similarity">
    <text evidence="2 3">Belongs to the pyridoxal phosphate-binding protein YggS/PROSC family.</text>
</comment>
<feature type="modified residue" description="N6-(pyridoxal phosphate)lysine" evidence="2">
    <location>
        <position position="56"/>
    </location>
</feature>
<dbReference type="InterPro" id="IPR029066">
    <property type="entry name" value="PLP-binding_barrel"/>
</dbReference>
<comment type="function">
    <text evidence="2">Pyridoxal 5'-phosphate (PLP)-binding protein, which may be involved in intracellular homeostatic regulation of pyridoxal 5'-phosphate (PLP), the active form of vitamin B6.</text>
</comment>
<comment type="caution">
    <text evidence="5">The sequence shown here is derived from an EMBL/GenBank/DDBJ whole genome shotgun (WGS) entry which is preliminary data.</text>
</comment>
<dbReference type="InterPro" id="IPR011078">
    <property type="entry name" value="PyrdxlP_homeostasis"/>
</dbReference>
<evidence type="ECO:0000256" key="3">
    <source>
        <dbReference type="RuleBase" id="RU004514"/>
    </source>
</evidence>
<evidence type="ECO:0000313" key="6">
    <source>
        <dbReference type="Proteomes" id="UP000053317"/>
    </source>
</evidence>
<dbReference type="OrthoDB" id="10264196at2759"/>
<evidence type="ECO:0000313" key="5">
    <source>
        <dbReference type="EMBL" id="KKY18318.1"/>
    </source>
</evidence>
<dbReference type="PANTHER" id="PTHR10146">
    <property type="entry name" value="PROLINE SYNTHETASE CO-TRANSCRIBED BACTERIAL HOMOLOG PROTEIN"/>
    <property type="match status" value="1"/>
</dbReference>
<keyword evidence="6" id="KW-1185">Reference proteome</keyword>
<sequence length="307" mass="33354">MSNADAGKSDASVPEMKLDPARVSALLENYSAVCNSVRTALPSPSSQLPRIVLVSKLKPAADVLALHRPPPSSPLPTDSVSNVPVADLPPAVHFGENYQQELLEKSKILPRTIRWHFIGGLQSNKCVALARDVRGLWAVESVDTTKKASLLDKGKGDRKAKLVEANSGDNDEEDLLNVFVQINTSGEESKSGVTPPSEENREAKELCEFILHKCPNLRLRGVMTIGAIARSKATTPETENEDFLTLKKARDTLEEQLGLKAFGDSRRLELSMGMSSDFEAAIRQGSDEVRVGTTIFGDRPPKSEAKV</sequence>
<dbReference type="SUPFAM" id="SSF51419">
    <property type="entry name" value="PLP-binding barrel"/>
    <property type="match status" value="1"/>
</dbReference>
<accession>A0A0G2G382</accession>
<dbReference type="InterPro" id="IPR001608">
    <property type="entry name" value="Ala_racemase_N"/>
</dbReference>
<dbReference type="PANTHER" id="PTHR10146:SF14">
    <property type="entry name" value="PYRIDOXAL PHOSPHATE HOMEOSTASIS PROTEIN"/>
    <property type="match status" value="1"/>
</dbReference>